<evidence type="ECO:0000313" key="2">
    <source>
        <dbReference type="Proteomes" id="UP000649114"/>
    </source>
</evidence>
<reference evidence="1" key="2">
    <citation type="submission" date="2020-04" db="EMBL/GenBank/DDBJ databases">
        <authorList>
            <person name="Santos R.A.C."/>
            <person name="Steenwyk J.L."/>
            <person name="Rivero-Menendez O."/>
            <person name="Mead M.E."/>
            <person name="Silva L.P."/>
            <person name="Bastos R.W."/>
            <person name="Alastruey-Izquierdo A."/>
            <person name="Goldman G.H."/>
            <person name="Rokas A."/>
        </authorList>
    </citation>
    <scope>NUCLEOTIDE SEQUENCE</scope>
    <source>
        <strain evidence="1">CNM-CM8927</strain>
    </source>
</reference>
<sequence>MPPIRIARAPGPQYLCLRELMRDPFDFILPDDVRVAYRRHFDTTFDSRSNSTSYSWLGWRLSTVLVPELH</sequence>
<reference evidence="1" key="1">
    <citation type="journal article" date="2020" name="bioRxiv">
        <title>Genomic and phenotypic heterogeneity of clinical isolates of the human pathogens Aspergillus fumigatus, Aspergillus lentulus and Aspergillus fumigatiaffinis.</title>
        <authorList>
            <person name="dos Santos R.A.C."/>
            <person name="Steenwyk J.L."/>
            <person name="Rivero-Menendez O."/>
            <person name="Mead M.E."/>
            <person name="Silva L.P."/>
            <person name="Bastos R.W."/>
            <person name="Alastruey-Izquierdo A."/>
            <person name="Goldman G.H."/>
            <person name="Rokas A."/>
        </authorList>
    </citation>
    <scope>NUCLEOTIDE SEQUENCE</scope>
    <source>
        <strain evidence="1">CNM-CM8927</strain>
    </source>
</reference>
<protein>
    <submittedName>
        <fullName evidence="1">Uncharacterized protein</fullName>
    </submittedName>
</protein>
<organism evidence="1 2">
    <name type="scientific">Aspergillus lentulus</name>
    <dbReference type="NCBI Taxonomy" id="293939"/>
    <lineage>
        <taxon>Eukaryota</taxon>
        <taxon>Fungi</taxon>
        <taxon>Dikarya</taxon>
        <taxon>Ascomycota</taxon>
        <taxon>Pezizomycotina</taxon>
        <taxon>Eurotiomycetes</taxon>
        <taxon>Eurotiomycetidae</taxon>
        <taxon>Eurotiales</taxon>
        <taxon>Aspergillaceae</taxon>
        <taxon>Aspergillus</taxon>
        <taxon>Aspergillus subgen. Fumigati</taxon>
    </lineage>
</organism>
<evidence type="ECO:0000313" key="1">
    <source>
        <dbReference type="EMBL" id="KAF4206711.1"/>
    </source>
</evidence>
<gene>
    <name evidence="1" type="ORF">CNMCM8927_004484</name>
</gene>
<proteinExistence type="predicted"/>
<dbReference type="AlphaFoldDB" id="A0AAN5YRG9"/>
<name>A0AAN5YRG9_ASPLE</name>
<accession>A0AAN5YRG9</accession>
<comment type="caution">
    <text evidence="1">The sequence shown here is derived from an EMBL/GenBank/DDBJ whole genome shotgun (WGS) entry which is preliminary data.</text>
</comment>
<dbReference type="Proteomes" id="UP000649114">
    <property type="component" value="Unassembled WGS sequence"/>
</dbReference>
<dbReference type="EMBL" id="JAAAPU010000026">
    <property type="protein sequence ID" value="KAF4206711.1"/>
    <property type="molecule type" value="Genomic_DNA"/>
</dbReference>